<feature type="compositionally biased region" description="Polar residues" evidence="1">
    <location>
        <begin position="199"/>
        <end position="212"/>
    </location>
</feature>
<dbReference type="InterPro" id="IPR008490">
    <property type="entry name" value="Transposase_InsH_N"/>
</dbReference>
<protein>
    <submittedName>
        <fullName evidence="3">Transposase</fullName>
    </submittedName>
</protein>
<dbReference type="PANTHER" id="PTHR35604">
    <property type="entry name" value="TRANSPOSASE INSH FOR INSERTION SEQUENCE ELEMENT IS5A-RELATED"/>
    <property type="match status" value="1"/>
</dbReference>
<feature type="compositionally biased region" description="Acidic residues" evidence="1">
    <location>
        <begin position="158"/>
        <end position="171"/>
    </location>
</feature>
<accession>A0ABS8XTN5</accession>
<comment type="caution">
    <text evidence="3">The sequence shown here is derived from an EMBL/GenBank/DDBJ whole genome shotgun (WGS) entry which is preliminary data.</text>
</comment>
<evidence type="ECO:0000313" key="3">
    <source>
        <dbReference type="EMBL" id="MCE4554262.1"/>
    </source>
</evidence>
<feature type="compositionally biased region" description="Low complexity" evidence="1">
    <location>
        <begin position="187"/>
        <end position="198"/>
    </location>
</feature>
<feature type="region of interest" description="Disordered" evidence="1">
    <location>
        <begin position="154"/>
        <end position="212"/>
    </location>
</feature>
<sequence length="212" mass="23339">MDSFFLMGARPLVQDSPTMKLHELLDWAEIAHKLKGLYKREATHGGGPEPYAPLSMFKLMLLGQWHGLSDTQLEHALKVRLDFMVFTGFEPGDGSFPDATTICRFRNRLVTAKLDQVLLRRVNVQLEGQGLKVAGSRGAIIDATIIESAARPNQHVEVDDEGQADVVDSADEEHAGSRRAMRPSSVTAATAPWTPRTAMSNTSKCTRPTSPR</sequence>
<reference evidence="3 4" key="1">
    <citation type="submission" date="2021-12" db="EMBL/GenBank/DDBJ databases">
        <title>Genome seq of P8.</title>
        <authorList>
            <person name="Seo T."/>
        </authorList>
    </citation>
    <scope>NUCLEOTIDE SEQUENCE [LARGE SCALE GENOMIC DNA]</scope>
    <source>
        <strain evidence="3 4">P8</strain>
    </source>
</reference>
<proteinExistence type="predicted"/>
<keyword evidence="4" id="KW-1185">Reference proteome</keyword>
<evidence type="ECO:0000256" key="1">
    <source>
        <dbReference type="SAM" id="MobiDB-lite"/>
    </source>
</evidence>
<dbReference type="PANTHER" id="PTHR35604:SF2">
    <property type="entry name" value="TRANSPOSASE INSH FOR INSERTION SEQUENCE ELEMENT IS5A-RELATED"/>
    <property type="match status" value="1"/>
</dbReference>
<dbReference type="Pfam" id="PF05598">
    <property type="entry name" value="DUF772"/>
    <property type="match status" value="1"/>
</dbReference>
<evidence type="ECO:0000313" key="4">
    <source>
        <dbReference type="Proteomes" id="UP001200741"/>
    </source>
</evidence>
<evidence type="ECO:0000259" key="2">
    <source>
        <dbReference type="Pfam" id="PF05598"/>
    </source>
</evidence>
<name>A0ABS8XTN5_9BURK</name>
<organism evidence="3 4">
    <name type="scientific">Pelomonas cellulosilytica</name>
    <dbReference type="NCBI Taxonomy" id="2906762"/>
    <lineage>
        <taxon>Bacteria</taxon>
        <taxon>Pseudomonadati</taxon>
        <taxon>Pseudomonadota</taxon>
        <taxon>Betaproteobacteria</taxon>
        <taxon>Burkholderiales</taxon>
        <taxon>Sphaerotilaceae</taxon>
        <taxon>Roseateles</taxon>
    </lineage>
</organism>
<feature type="domain" description="Transposase InsH N-terminal" evidence="2">
    <location>
        <begin position="14"/>
        <end position="108"/>
    </location>
</feature>
<gene>
    <name evidence="3" type="ORF">LXT13_07350</name>
</gene>
<dbReference type="EMBL" id="JAJTWU010000002">
    <property type="protein sequence ID" value="MCE4554262.1"/>
    <property type="molecule type" value="Genomic_DNA"/>
</dbReference>
<dbReference type="Proteomes" id="UP001200741">
    <property type="component" value="Unassembled WGS sequence"/>
</dbReference>